<evidence type="ECO:0000256" key="1">
    <source>
        <dbReference type="SAM" id="Phobius"/>
    </source>
</evidence>
<name>A0A250F1V6_CAPSP</name>
<proteinExistence type="predicted"/>
<feature type="transmembrane region" description="Helical" evidence="1">
    <location>
        <begin position="171"/>
        <end position="197"/>
    </location>
</feature>
<organism evidence="2 3">
    <name type="scientific">Capnocytophaga sputigena</name>
    <dbReference type="NCBI Taxonomy" id="1019"/>
    <lineage>
        <taxon>Bacteria</taxon>
        <taxon>Pseudomonadati</taxon>
        <taxon>Bacteroidota</taxon>
        <taxon>Flavobacteriia</taxon>
        <taxon>Flavobacteriales</taxon>
        <taxon>Flavobacteriaceae</taxon>
        <taxon>Capnocytophaga</taxon>
    </lineage>
</organism>
<dbReference type="AlphaFoldDB" id="A0A250F1V6"/>
<protein>
    <submittedName>
        <fullName evidence="2">Uncharacterized protein</fullName>
    </submittedName>
</protein>
<evidence type="ECO:0000313" key="3">
    <source>
        <dbReference type="Proteomes" id="UP000217334"/>
    </source>
</evidence>
<feature type="transmembrane region" description="Helical" evidence="1">
    <location>
        <begin position="104"/>
        <end position="122"/>
    </location>
</feature>
<feature type="transmembrane region" description="Helical" evidence="1">
    <location>
        <begin position="12"/>
        <end position="32"/>
    </location>
</feature>
<dbReference type="RefSeq" id="WP_095901107.1">
    <property type="nucleotide sequence ID" value="NZ_CAUOZK010000045.1"/>
</dbReference>
<gene>
    <name evidence="2" type="ORF">CGC59_05280</name>
</gene>
<reference evidence="3" key="1">
    <citation type="submission" date="2017-06" db="EMBL/GenBank/DDBJ databases">
        <title>Capnocytophaga spp. assemblies.</title>
        <authorList>
            <person name="Gulvik C.A."/>
        </authorList>
    </citation>
    <scope>NUCLEOTIDE SEQUENCE [LARGE SCALE GENOMIC DNA]</scope>
    <source>
        <strain evidence="3">H4486</strain>
    </source>
</reference>
<feature type="transmembrane region" description="Helical" evidence="1">
    <location>
        <begin position="71"/>
        <end position="92"/>
    </location>
</feature>
<dbReference type="EMBL" id="CP022383">
    <property type="protein sequence ID" value="ATA79133.1"/>
    <property type="molecule type" value="Genomic_DNA"/>
</dbReference>
<sequence length="269" mass="30941">MKTLIPKTTVWYIFIALIAPKLLLILYYALYYKSLFFLEVWEENSIFLLKSFVISYSVGQFVPFEKLPKGGTIAIALLCLLILPIINIYNFWRIYDEFNIQNHLDYLGLNIIIGILLGVMLHRIAKKEKAIPPMNQINPRIRAILYIASSFWIGAIILMFIIGVFSVELLYIELFSIITLIAGVYTILGAILARSIPFTDYTKSTNFKIGWFITIIVWVLPPLVLIYIISPPYINETRILVTYTCFTFFPALISGFYLAKKLQKLGKTP</sequence>
<dbReference type="Proteomes" id="UP000217334">
    <property type="component" value="Chromosome"/>
</dbReference>
<accession>A0A250F1V6</accession>
<evidence type="ECO:0000313" key="2">
    <source>
        <dbReference type="EMBL" id="ATA79133.1"/>
    </source>
</evidence>
<feature type="transmembrane region" description="Helical" evidence="1">
    <location>
        <begin position="209"/>
        <end position="229"/>
    </location>
</feature>
<feature type="transmembrane region" description="Helical" evidence="1">
    <location>
        <begin position="143"/>
        <end position="165"/>
    </location>
</feature>
<keyword evidence="1" id="KW-0812">Transmembrane</keyword>
<keyword evidence="1" id="KW-0472">Membrane</keyword>
<feature type="transmembrane region" description="Helical" evidence="1">
    <location>
        <begin position="241"/>
        <end position="259"/>
    </location>
</feature>
<keyword evidence="1" id="KW-1133">Transmembrane helix</keyword>
<feature type="transmembrane region" description="Helical" evidence="1">
    <location>
        <begin position="44"/>
        <end position="64"/>
    </location>
</feature>